<reference evidence="3 4" key="1">
    <citation type="submission" date="2016-10" db="EMBL/GenBank/DDBJ databases">
        <authorList>
            <person name="de Groot N.N."/>
        </authorList>
    </citation>
    <scope>NUCLEOTIDE SEQUENCE [LARGE SCALE GENOMIC DNA]</scope>
    <source>
        <strain evidence="3 4">ATCC 35022</strain>
    </source>
</reference>
<gene>
    <name evidence="3" type="ORF">SAMN02982931_03196</name>
</gene>
<organism evidence="3 4">
    <name type="scientific">Bauldia litoralis</name>
    <dbReference type="NCBI Taxonomy" id="665467"/>
    <lineage>
        <taxon>Bacteria</taxon>
        <taxon>Pseudomonadati</taxon>
        <taxon>Pseudomonadota</taxon>
        <taxon>Alphaproteobacteria</taxon>
        <taxon>Hyphomicrobiales</taxon>
        <taxon>Kaistiaceae</taxon>
        <taxon>Bauldia</taxon>
    </lineage>
</organism>
<dbReference type="PANTHER" id="PTHR35936">
    <property type="entry name" value="MEMBRANE-BOUND LYTIC MUREIN TRANSGLYCOSYLASE F"/>
    <property type="match status" value="1"/>
</dbReference>
<evidence type="ECO:0000313" key="3">
    <source>
        <dbReference type="EMBL" id="SDB41830.1"/>
    </source>
</evidence>
<name>A0A1G6D9P7_9HYPH</name>
<feature type="domain" description="Solute-binding protein family 3/N-terminal" evidence="2">
    <location>
        <begin position="46"/>
        <end position="279"/>
    </location>
</feature>
<proteinExistence type="predicted"/>
<dbReference type="AlphaFoldDB" id="A0A1G6D9P7"/>
<evidence type="ECO:0000256" key="1">
    <source>
        <dbReference type="ARBA" id="ARBA00022729"/>
    </source>
</evidence>
<keyword evidence="4" id="KW-1185">Reference proteome</keyword>
<keyword evidence="1" id="KW-0732">Signal</keyword>
<dbReference type="Proteomes" id="UP000199071">
    <property type="component" value="Unassembled WGS sequence"/>
</dbReference>
<evidence type="ECO:0000313" key="4">
    <source>
        <dbReference type="Proteomes" id="UP000199071"/>
    </source>
</evidence>
<dbReference type="RefSeq" id="WP_090877696.1">
    <property type="nucleotide sequence ID" value="NZ_FMXQ01000006.1"/>
</dbReference>
<dbReference type="Gene3D" id="3.40.190.10">
    <property type="entry name" value="Periplasmic binding protein-like II"/>
    <property type="match status" value="2"/>
</dbReference>
<dbReference type="OrthoDB" id="8477926at2"/>
<accession>A0A1G6D9P7</accession>
<protein>
    <submittedName>
        <fullName evidence="3">Extracellular solute-binding protein, family 3</fullName>
    </submittedName>
</protein>
<dbReference type="EMBL" id="FMXQ01000006">
    <property type="protein sequence ID" value="SDB41830.1"/>
    <property type="molecule type" value="Genomic_DNA"/>
</dbReference>
<sequence length="371" mass="41264">MIGKRTAARLTSRYGTLLFLLMTLGLALAPGVQRSAHAAVLLDRAVVVTGEWPPFTSERMPGGGLLSALVSEVLKGMDREPVYEFLPFANALQMTDEGKAIGTFPWFRNAEREKAFAYSNPILEVEYVVFFNPTIQSPIRDIAAFEDLKDLKTVRVAGYAYGKLDCLLDFGTVECPQDAPPVADLGVVESEYRAFEMLRDGEIDYLAASRAVGESLIDRAFPMEDRRKFGVLDRPALTWSMGVHFLFPRSRPDANDLKQAFDRALAGIEASGRVAELRQTIEWQGRWKGRVVSLHEPGTGAPLAGHPRRGVADFVLLPRGSRAVVLEWSRYYLGTATDPEEPSMSYVQLLNGPLRGERLWVRDEIVELEGE</sequence>
<dbReference type="Pfam" id="PF00497">
    <property type="entry name" value="SBP_bac_3"/>
    <property type="match status" value="1"/>
</dbReference>
<evidence type="ECO:0000259" key="2">
    <source>
        <dbReference type="Pfam" id="PF00497"/>
    </source>
</evidence>
<dbReference type="SUPFAM" id="SSF53850">
    <property type="entry name" value="Periplasmic binding protein-like II"/>
    <property type="match status" value="1"/>
</dbReference>
<dbReference type="PANTHER" id="PTHR35936:SF25">
    <property type="entry name" value="ABC TRANSPORTER SUBSTRATE-BINDING PROTEIN"/>
    <property type="match status" value="1"/>
</dbReference>
<dbReference type="InterPro" id="IPR001638">
    <property type="entry name" value="Solute-binding_3/MltF_N"/>
</dbReference>
<dbReference type="STRING" id="665467.SAMN02982931_03196"/>